<evidence type="ECO:0000313" key="2">
    <source>
        <dbReference type="WBParaSite" id="PDA_v2.g23493.t1"/>
    </source>
</evidence>
<reference evidence="2" key="1">
    <citation type="submission" date="2022-11" db="UniProtKB">
        <authorList>
            <consortium name="WormBaseParasite"/>
        </authorList>
    </citation>
    <scope>IDENTIFICATION</scope>
</reference>
<sequence length="183" mass="21359">MAAYDDPGNELDMNRQRGRFILQGGQEIEANMAEFNNVMHRHKGAATTVIRLHNRCFYFSSIQLWHNFLRSVTSLTTEGDAYEADVHVILWLFYKFRPFDEISDAVEDNRGSELSGVNRRFTYPEGTERPSVIHDAAYRRYVDMFYSMKDMSAVSYEVVRDFIDGRRSSHVNIIIQAMRNIDK</sequence>
<evidence type="ECO:0000313" key="1">
    <source>
        <dbReference type="Proteomes" id="UP000887578"/>
    </source>
</evidence>
<name>A0A914Q8L2_9BILA</name>
<dbReference type="Proteomes" id="UP000887578">
    <property type="component" value="Unplaced"/>
</dbReference>
<dbReference type="WBParaSite" id="PDA_v2.g23493.t1">
    <property type="protein sequence ID" value="PDA_v2.g23493.t1"/>
    <property type="gene ID" value="PDA_v2.g23493"/>
</dbReference>
<keyword evidence="1" id="KW-1185">Reference proteome</keyword>
<organism evidence="1 2">
    <name type="scientific">Panagrolaimus davidi</name>
    <dbReference type="NCBI Taxonomy" id="227884"/>
    <lineage>
        <taxon>Eukaryota</taxon>
        <taxon>Metazoa</taxon>
        <taxon>Ecdysozoa</taxon>
        <taxon>Nematoda</taxon>
        <taxon>Chromadorea</taxon>
        <taxon>Rhabditida</taxon>
        <taxon>Tylenchina</taxon>
        <taxon>Panagrolaimomorpha</taxon>
        <taxon>Panagrolaimoidea</taxon>
        <taxon>Panagrolaimidae</taxon>
        <taxon>Panagrolaimus</taxon>
    </lineage>
</organism>
<proteinExistence type="predicted"/>
<accession>A0A914Q8L2</accession>
<protein>
    <submittedName>
        <fullName evidence="2">Uncharacterized protein</fullName>
    </submittedName>
</protein>
<dbReference type="AlphaFoldDB" id="A0A914Q8L2"/>